<evidence type="ECO:0000256" key="5">
    <source>
        <dbReference type="ARBA" id="ARBA00022741"/>
    </source>
</evidence>
<keyword evidence="3" id="KW-0808">Transferase</keyword>
<dbReference type="GO" id="GO:0003968">
    <property type="term" value="F:RNA-directed RNA polymerase activity"/>
    <property type="evidence" value="ECO:0007669"/>
    <property type="project" value="UniProtKB-KW"/>
</dbReference>
<dbReference type="InterPro" id="IPR005093">
    <property type="entry name" value="RNArep_beta"/>
</dbReference>
<evidence type="ECO:0000313" key="11">
    <source>
        <dbReference type="EMBL" id="DAD50627.1"/>
    </source>
</evidence>
<dbReference type="Pfam" id="PF03431">
    <property type="entry name" value="RNA_replicase_B"/>
    <property type="match status" value="1"/>
</dbReference>
<evidence type="ECO:0000256" key="1">
    <source>
        <dbReference type="ARBA" id="ARBA00012494"/>
    </source>
</evidence>
<proteinExistence type="predicted"/>
<dbReference type="RefSeq" id="YP_010770659.1">
    <property type="nucleotide sequence ID" value="NC_074353.1"/>
</dbReference>
<accession>A0A8S5KZK0</accession>
<dbReference type="GO" id="GO:0039694">
    <property type="term" value="P:viral RNA genome replication"/>
    <property type="evidence" value="ECO:0007669"/>
    <property type="project" value="InterPro"/>
</dbReference>
<dbReference type="GO" id="GO:0046872">
    <property type="term" value="F:metal ion binding"/>
    <property type="evidence" value="ECO:0007669"/>
    <property type="project" value="UniProtKB-KW"/>
</dbReference>
<comment type="cofactor">
    <cofactor evidence="9">
        <name>Mg(2+)</name>
        <dbReference type="ChEBI" id="CHEBI:18420"/>
    </cofactor>
    <text evidence="9">Binds 2 Mg(2+) per subunit.</text>
</comment>
<gene>
    <name evidence="11" type="primary">SRR6960507_11_3</name>
</gene>
<name>A0A8S5KZK0_9VIRU</name>
<feature type="binding site" evidence="9">
    <location>
        <position position="454"/>
    </location>
    <ligand>
        <name>Mg(2+)</name>
        <dbReference type="ChEBI" id="CHEBI:18420"/>
        <label>2</label>
    </ligand>
</feature>
<feature type="domain" description="RdRp catalytic" evidence="10">
    <location>
        <begin position="342"/>
        <end position="486"/>
    </location>
</feature>
<keyword evidence="4" id="KW-0548">Nucleotidyltransferase</keyword>
<evidence type="ECO:0000256" key="3">
    <source>
        <dbReference type="ARBA" id="ARBA00022679"/>
    </source>
</evidence>
<dbReference type="EMBL" id="BK013578">
    <property type="protein sequence ID" value="DAD50627.1"/>
    <property type="molecule type" value="Genomic_RNA"/>
</dbReference>
<keyword evidence="6" id="KW-0693">Viral RNA replication</keyword>
<dbReference type="InterPro" id="IPR007096">
    <property type="entry name" value="RNA-dir_Rpol_cat_phage"/>
</dbReference>
<evidence type="ECO:0000256" key="2">
    <source>
        <dbReference type="ARBA" id="ARBA00022484"/>
    </source>
</evidence>
<sequence>MTKIQAYDFLGLYTSILADVSAYHPKDQIKWEQSIESLTHLYQTRGQPIFTIDLPALGKLLDRSLATGFLVLNGNLTKPMKGTKIPRLFSGLWMKLFDNSGILKADIDPNDVFFLRTLCYVGKNLEWNCSPRYLYETVKEWYDVESHLPVPSPYWDGNSGLPVSDLSDFHHLDRAGGIEPMFALRPRPEDNEREPGYFRDLLLSVQRDADRMAASLGEYIPEGYAFRHGPGAVSDLRRGSYKYSFPSWSPRLETNFPYDRFGLSGMGLLEVLDVDGIDYSSKEEASKLIDVPKTQKGPRLIAAEPTCHQWVQQSIKDFLYSRVKETYIGSSVHFDDQKENQEYARLGSIDGSFATIDLKSASDRLSCSVVERVFRRNPFLLECMRDSRTRYIRNGIDKKQPELHKLRKFSTQGSALTFPVQSLVFFSIAMGVGRHHSPRKSTRELAKLVRVFGDDIIVPEVWVDDVIAVLHALGLKVNESKTFREGNFRESCGFDAWQGYDVTPPHITRMTLRSNPMTVASNVAISNNFHRKGLWSAASWIMTRDMPGEIPVVHDSLGEFGFKSFTGSTCGPTSKTRYNTDLQRFEVRTLAIVAKVKVQKQNSPAALLQYFTEEPDPYIDYESGVAVGGVPVFKHAWVDVSRFKTIESSRREESAYT</sequence>
<dbReference type="GeneID" id="80400151"/>
<evidence type="ECO:0000256" key="7">
    <source>
        <dbReference type="ARBA" id="ARBA00030248"/>
    </source>
</evidence>
<keyword evidence="12" id="KW-1185">Reference proteome</keyword>
<dbReference type="EC" id="2.7.7.48" evidence="1"/>
<feature type="binding site" evidence="9">
    <location>
        <position position="357"/>
    </location>
    <ligand>
        <name>Mg(2+)</name>
        <dbReference type="ChEBI" id="CHEBI:18420"/>
        <label>2</label>
    </ligand>
</feature>
<dbReference type="PROSITE" id="PS50522">
    <property type="entry name" value="RDRP_PHAGE"/>
    <property type="match status" value="1"/>
</dbReference>
<keyword evidence="9" id="KW-0460">Magnesium</keyword>
<dbReference type="KEGG" id="vg:80400151"/>
<evidence type="ECO:0000256" key="4">
    <source>
        <dbReference type="ARBA" id="ARBA00022695"/>
    </source>
</evidence>
<feature type="binding site" evidence="9">
    <location>
        <position position="455"/>
    </location>
    <ligand>
        <name>Mg(2+)</name>
        <dbReference type="ChEBI" id="CHEBI:18420"/>
        <label>2</label>
    </ligand>
</feature>
<keyword evidence="9" id="KW-0479">Metal-binding</keyword>
<evidence type="ECO:0000313" key="12">
    <source>
        <dbReference type="Proteomes" id="UP000681760"/>
    </source>
</evidence>
<dbReference type="Proteomes" id="UP000681760">
    <property type="component" value="Segment"/>
</dbReference>
<evidence type="ECO:0000256" key="8">
    <source>
        <dbReference type="ARBA" id="ARBA00048744"/>
    </source>
</evidence>
<evidence type="ECO:0000259" key="10">
    <source>
        <dbReference type="PROSITE" id="PS50522"/>
    </source>
</evidence>
<comment type="catalytic activity">
    <reaction evidence="8">
        <text>RNA(n) + a ribonucleoside 5'-triphosphate = RNA(n+1) + diphosphate</text>
        <dbReference type="Rhea" id="RHEA:21248"/>
        <dbReference type="Rhea" id="RHEA-COMP:14527"/>
        <dbReference type="Rhea" id="RHEA-COMP:17342"/>
        <dbReference type="ChEBI" id="CHEBI:33019"/>
        <dbReference type="ChEBI" id="CHEBI:61557"/>
        <dbReference type="ChEBI" id="CHEBI:140395"/>
        <dbReference type="EC" id="2.7.7.48"/>
    </reaction>
</comment>
<keyword evidence="2 11" id="KW-0696">RNA-directed RNA polymerase</keyword>
<reference evidence="11 12" key="1">
    <citation type="submission" date="2020-09" db="EMBL/GenBank/DDBJ databases">
        <title>Leviviricetes taxonomy.</title>
        <authorList>
            <person name="Stockdale S.R."/>
            <person name="Callanan J."/>
            <person name="Adriaenssens E.M."/>
            <person name="Kuhn J.H."/>
            <person name="Rumnieks J."/>
            <person name="Shkoporov A."/>
            <person name="Draper L.A."/>
            <person name="Ross P."/>
            <person name="Hill C."/>
        </authorList>
    </citation>
    <scope>NUCLEOTIDE SEQUENCE [LARGE SCALE GENOMIC DNA]</scope>
</reference>
<evidence type="ECO:0000256" key="6">
    <source>
        <dbReference type="ARBA" id="ARBA00022953"/>
    </source>
</evidence>
<dbReference type="GO" id="GO:0000166">
    <property type="term" value="F:nucleotide binding"/>
    <property type="evidence" value="ECO:0007669"/>
    <property type="project" value="UniProtKB-KW"/>
</dbReference>
<protein>
    <recommendedName>
        <fullName evidence="1">RNA-directed RNA polymerase</fullName>
        <ecNumber evidence="1">2.7.7.48</ecNumber>
    </recommendedName>
    <alternativeName>
        <fullName evidence="7">RNA replicase beta chain</fullName>
    </alternativeName>
</protein>
<keyword evidence="5" id="KW-0547">Nucleotide-binding</keyword>
<organism evidence="11 12">
    <name type="scientific">ssRNA phage SRR6960507_11</name>
    <dbReference type="NCBI Taxonomy" id="2786509"/>
    <lineage>
        <taxon>Viruses</taxon>
        <taxon>Riboviria</taxon>
        <taxon>Orthornavirae</taxon>
        <taxon>Lenarviricota</taxon>
        <taxon>Leviviricetes</taxon>
        <taxon>Timlovirales</taxon>
        <taxon>Steitzviridae</taxon>
        <taxon>Gulmivirus</taxon>
        <taxon>Gulmivirus asiohabitans</taxon>
    </lineage>
</organism>
<evidence type="ECO:0000256" key="9">
    <source>
        <dbReference type="PIRSR" id="PIRSR605093-1"/>
    </source>
</evidence>